<dbReference type="Proteomes" id="UP000694941">
    <property type="component" value="Unplaced"/>
</dbReference>
<dbReference type="Gene3D" id="2.60.120.290">
    <property type="entry name" value="Spermadhesin, CUB domain"/>
    <property type="match status" value="1"/>
</dbReference>
<dbReference type="InterPro" id="IPR000859">
    <property type="entry name" value="CUB_dom"/>
</dbReference>
<keyword evidence="1" id="KW-1015">Disulfide bond</keyword>
<dbReference type="Gene3D" id="3.10.100.10">
    <property type="entry name" value="Mannose-Binding Protein A, subunit A"/>
    <property type="match status" value="2"/>
</dbReference>
<gene>
    <name evidence="6" type="primary">LOC111083872</name>
</gene>
<dbReference type="Pfam" id="PF00431">
    <property type="entry name" value="CUB"/>
    <property type="match status" value="1"/>
</dbReference>
<comment type="caution">
    <text evidence="2">Lacks conserved residue(s) required for the propagation of feature annotation.</text>
</comment>
<name>A0ABM1RY42_LIMPO</name>
<keyword evidence="5" id="KW-1185">Reference proteome</keyword>
<dbReference type="SUPFAM" id="SSF56436">
    <property type="entry name" value="C-type lectin-like"/>
    <property type="match status" value="2"/>
</dbReference>
<dbReference type="InterPro" id="IPR016186">
    <property type="entry name" value="C-type_lectin-like/link_sf"/>
</dbReference>
<feature type="domain" description="CUB" evidence="3">
    <location>
        <begin position="77"/>
        <end position="197"/>
    </location>
</feature>
<dbReference type="GeneID" id="111083872"/>
<dbReference type="InterPro" id="IPR035914">
    <property type="entry name" value="Sperma_CUB_dom_sf"/>
</dbReference>
<evidence type="ECO:0000256" key="1">
    <source>
        <dbReference type="ARBA" id="ARBA00023157"/>
    </source>
</evidence>
<dbReference type="CDD" id="cd00041">
    <property type="entry name" value="CUB"/>
    <property type="match status" value="1"/>
</dbReference>
<dbReference type="InterPro" id="IPR001304">
    <property type="entry name" value="C-type_lectin-like"/>
</dbReference>
<dbReference type="PANTHER" id="PTHR24255">
    <property type="entry name" value="COMPLEMENT COMPONENT 1, S SUBCOMPONENT-RELATED"/>
    <property type="match status" value="1"/>
</dbReference>
<dbReference type="PANTHER" id="PTHR24255:SF31">
    <property type="entry name" value="CUBILIN-LIKE PROTEIN"/>
    <property type="match status" value="1"/>
</dbReference>
<evidence type="ECO:0000259" key="3">
    <source>
        <dbReference type="PROSITE" id="PS01180"/>
    </source>
</evidence>
<organism evidence="5 6">
    <name type="scientific">Limulus polyphemus</name>
    <name type="common">Atlantic horseshoe crab</name>
    <dbReference type="NCBI Taxonomy" id="6850"/>
    <lineage>
        <taxon>Eukaryota</taxon>
        <taxon>Metazoa</taxon>
        <taxon>Ecdysozoa</taxon>
        <taxon>Arthropoda</taxon>
        <taxon>Chelicerata</taxon>
        <taxon>Merostomata</taxon>
        <taxon>Xiphosura</taxon>
        <taxon>Limulidae</taxon>
        <taxon>Limulus</taxon>
    </lineage>
</organism>
<evidence type="ECO:0000313" key="6">
    <source>
        <dbReference type="RefSeq" id="XP_022236297.1"/>
    </source>
</evidence>
<dbReference type="PROSITE" id="PS50041">
    <property type="entry name" value="C_TYPE_LECTIN_2"/>
    <property type="match status" value="2"/>
</dbReference>
<reference evidence="6" key="1">
    <citation type="submission" date="2025-08" db="UniProtKB">
        <authorList>
            <consortium name="RefSeq"/>
        </authorList>
    </citation>
    <scope>IDENTIFICATION</scope>
    <source>
        <tissue evidence="6">Muscle</tissue>
    </source>
</reference>
<proteinExistence type="predicted"/>
<dbReference type="SUPFAM" id="SSF49854">
    <property type="entry name" value="Spermadhesin, CUB domain"/>
    <property type="match status" value="1"/>
</dbReference>
<evidence type="ECO:0000256" key="2">
    <source>
        <dbReference type="PROSITE-ProRule" id="PRU00059"/>
    </source>
</evidence>
<evidence type="ECO:0000313" key="5">
    <source>
        <dbReference type="Proteomes" id="UP000694941"/>
    </source>
</evidence>
<dbReference type="CDD" id="cd00037">
    <property type="entry name" value="CLECT"/>
    <property type="match status" value="1"/>
</dbReference>
<dbReference type="Pfam" id="PF00059">
    <property type="entry name" value="Lectin_C"/>
    <property type="match status" value="1"/>
</dbReference>
<feature type="domain" description="C-type lectin" evidence="4">
    <location>
        <begin position="1"/>
        <end position="61"/>
    </location>
</feature>
<dbReference type="InterPro" id="IPR016187">
    <property type="entry name" value="CTDL_fold"/>
</dbReference>
<dbReference type="RefSeq" id="XP_022236297.1">
    <property type="nucleotide sequence ID" value="XM_022380589.1"/>
</dbReference>
<dbReference type="PROSITE" id="PS01180">
    <property type="entry name" value="CUB"/>
    <property type="match status" value="1"/>
</dbReference>
<feature type="non-terminal residue" evidence="6">
    <location>
        <position position="1"/>
    </location>
</feature>
<dbReference type="SMART" id="SM00042">
    <property type="entry name" value="CUB"/>
    <property type="match status" value="1"/>
</dbReference>
<feature type="domain" description="C-type lectin" evidence="4">
    <location>
        <begin position="216"/>
        <end position="295"/>
    </location>
</feature>
<sequence>WFPGWPQFNHYGAQPSDDGLADQDCVELRDLYRFPSKGMGQTKTYYWNDRNCEALNPFICQQAITKDTAKTFASPKCNRSIVLRSGYPQAFIESPGFPISYPPALTCHFTVAVPRGKQVEIRFNDFSLEKDDRCSYDYLEIQDGETQEESSLIRYCGNWTDKLKLLRFLSRTNQIKLTFQSDISNTERGFQAEVRVGPDENEAVANQCDSQMFRLLNNTCYLLISYPEVKWSKANDICVESGARLATAQSLKQKMVLQSLVESADESRSYVLYWVGGVKEAGLKNWYWIDGQPIDEI</sequence>
<accession>A0ABM1RY42</accession>
<evidence type="ECO:0000259" key="4">
    <source>
        <dbReference type="PROSITE" id="PS50041"/>
    </source>
</evidence>
<protein>
    <submittedName>
        <fullName evidence="6">Neuropilin-1-like</fullName>
    </submittedName>
</protein>
<feature type="non-terminal residue" evidence="6">
    <location>
        <position position="297"/>
    </location>
</feature>